<evidence type="ECO:0000259" key="1">
    <source>
        <dbReference type="Pfam" id="PF25597"/>
    </source>
</evidence>
<feature type="domain" description="Retroviral polymerase SH3-like" evidence="1">
    <location>
        <begin position="443"/>
        <end position="507"/>
    </location>
</feature>
<gene>
    <name evidence="2" type="ORF">Tci_044634</name>
</gene>
<reference evidence="2" key="1">
    <citation type="journal article" date="2019" name="Sci. Rep.">
        <title>Draft genome of Tanacetum cinerariifolium, the natural source of mosquito coil.</title>
        <authorList>
            <person name="Yamashiro T."/>
            <person name="Shiraishi A."/>
            <person name="Satake H."/>
            <person name="Nakayama K."/>
        </authorList>
    </citation>
    <scope>NUCLEOTIDE SEQUENCE</scope>
</reference>
<name>A0A6L2MF84_TANCI</name>
<accession>A0A6L2MF84</accession>
<feature type="domain" description="Retroviral polymerase SH3-like" evidence="1">
    <location>
        <begin position="270"/>
        <end position="336"/>
    </location>
</feature>
<dbReference type="AlphaFoldDB" id="A0A6L2MF84"/>
<comment type="caution">
    <text evidence="2">The sequence shown here is derived from an EMBL/GenBank/DDBJ whole genome shotgun (WGS) entry which is preliminary data.</text>
</comment>
<dbReference type="InterPro" id="IPR057670">
    <property type="entry name" value="SH3_retrovirus"/>
</dbReference>
<dbReference type="EMBL" id="BKCJ010006536">
    <property type="protein sequence ID" value="GEU72656.1"/>
    <property type="molecule type" value="Genomic_DNA"/>
</dbReference>
<sequence length="563" mass="64551">MATAMKHMASNFSKLDKFEGVDFRRWKKKMHFLLSNISIVYVLTTPILEDGEDATTEQLRKRAKWDNDDYVCRGLILNGCRIVTSQKATMLLIRQLSIWWSITTPLGGKVGNKANGLGTNGSVNDSSNKLKGATVHVCKDRCWFKTYESLNDGSILHMGCKAVVRLPDPKLKTLGKRGIECIFVGYAQHFKVFRFYVIEPNESASINSIIESKDAIFDENRFSLVLGPNQSGTYQYHKTADCYASIYNMIIHQMDVKKAFLNGELDEEGCGAAVRLPDPKLKTLGERGIKCIFVRYVEHSKAFRFYVIEPNDSVDINYVIELRDAVFDEQRVTDEIVQQSKTELRKIKRQRTLKGFGPEFQLYLIEGTRDDVSDQYSYCFIVEDDPKTFKESMKSQDVAFWKEATNDEIDSIMENNTWVLTDLPLGCKPLGCKWIFKRKLKGCGAAVRLPDPKLKTLGERGIKCIFVRYVEHSKAFRFYVIEPNDSVDINYVIELRDAVFDEQRFSSIPRPTQRSLVKGTEDSVYHKTADCYASIYNMIIHQMDVKKAFLNGELDEEVYMNQP</sequence>
<protein>
    <submittedName>
        <fullName evidence="2">Zinc finger, CCHC-type</fullName>
    </submittedName>
</protein>
<feature type="domain" description="Retroviral polymerase SH3-like" evidence="1">
    <location>
        <begin position="160"/>
        <end position="223"/>
    </location>
</feature>
<dbReference type="Pfam" id="PF25597">
    <property type="entry name" value="SH3_retrovirus"/>
    <property type="match status" value="3"/>
</dbReference>
<evidence type="ECO:0000313" key="2">
    <source>
        <dbReference type="EMBL" id="GEU72656.1"/>
    </source>
</evidence>
<organism evidence="2">
    <name type="scientific">Tanacetum cinerariifolium</name>
    <name type="common">Dalmatian daisy</name>
    <name type="synonym">Chrysanthemum cinerariifolium</name>
    <dbReference type="NCBI Taxonomy" id="118510"/>
    <lineage>
        <taxon>Eukaryota</taxon>
        <taxon>Viridiplantae</taxon>
        <taxon>Streptophyta</taxon>
        <taxon>Embryophyta</taxon>
        <taxon>Tracheophyta</taxon>
        <taxon>Spermatophyta</taxon>
        <taxon>Magnoliopsida</taxon>
        <taxon>eudicotyledons</taxon>
        <taxon>Gunneridae</taxon>
        <taxon>Pentapetalae</taxon>
        <taxon>asterids</taxon>
        <taxon>campanulids</taxon>
        <taxon>Asterales</taxon>
        <taxon>Asteraceae</taxon>
        <taxon>Asteroideae</taxon>
        <taxon>Anthemideae</taxon>
        <taxon>Anthemidinae</taxon>
        <taxon>Tanacetum</taxon>
    </lineage>
</organism>
<dbReference type="PANTHER" id="PTHR47592">
    <property type="entry name" value="PBF68 PROTEIN"/>
    <property type="match status" value="1"/>
</dbReference>
<dbReference type="PANTHER" id="PTHR47592:SF29">
    <property type="entry name" value="ZINC FINGER, CCHC-TYPE"/>
    <property type="match status" value="1"/>
</dbReference>
<proteinExistence type="predicted"/>